<dbReference type="RefSeq" id="XP_017882633.1">
    <property type="nucleotide sequence ID" value="XM_018027144.2"/>
</dbReference>
<evidence type="ECO:0000256" key="7">
    <source>
        <dbReference type="ARBA" id="ARBA00034142"/>
    </source>
</evidence>
<name>A0AAJ7J1N6_9HYME</name>
<evidence type="ECO:0000256" key="3">
    <source>
        <dbReference type="ARBA" id="ARBA00023054"/>
    </source>
</evidence>
<comment type="similarity">
    <text evidence="6">Belongs to the CFAP45 family.</text>
</comment>
<sequence>MVMQKMDSKMNSTTICRSASTSLKNRKQYKPQVCTNTFKNVCVRTPVRKTGPSDGREFGKGSGRGRGRMQVTTLKTKLPAPRILTQEEYEELRKCTGPTTKEEREAIFLAEREERERLMKESKQRKEEFRKIDIERPRDKCPELVEIEEEARKRAKHILERAQNMKLEQEEEIQKCNRIILETKCRAIRDAQIEEKKLIEMELQEEEKRLNDMMENERRWAIREEIKKEQEEAMRRQKFANSLMEQIKENEENRMLHFERKQEESRLINLSNIAWQQAEIAKLRNKESENARVRQQLAEGNEQLKHFKAMEEQENKIIDLRIREYQRYKEEQEAKLAEEKRLERLQKEQTKALVATQTMQARDLQERLDELNAALVHEQVERQWRQKEKEEALKKAEAQKSLMEEREKQINNKRIMEAIELERERREFEKIVHVQKESFCQEQKELEKKQRRALIHRSEILKQVYFYIQNTLHTFYIHIFQVNEKERERIQTRQRMFEEGLAIRTEAAIRKKKLRETMERKCNEMKKNNVPDIYINEVKRLIENIE</sequence>
<dbReference type="PANTHER" id="PTHR15504:SF0">
    <property type="entry name" value="CILIA- AND FLAGELLA-ASSOCIATED PROTEIN 45"/>
    <property type="match status" value="1"/>
</dbReference>
<dbReference type="Pfam" id="PF13868">
    <property type="entry name" value="TPH"/>
    <property type="match status" value="1"/>
</dbReference>
<feature type="coiled-coil region" evidence="8">
    <location>
        <begin position="145"/>
        <end position="216"/>
    </location>
</feature>
<dbReference type="GeneID" id="108626470"/>
<dbReference type="GO" id="GO:0031514">
    <property type="term" value="C:motile cilium"/>
    <property type="evidence" value="ECO:0007669"/>
    <property type="project" value="UniProtKB-SubCell"/>
</dbReference>
<comment type="subcellular location">
    <subcellularLocation>
        <location evidence="1">Cell projection</location>
        <location evidence="1">Cilium</location>
        <location evidence="1">Flagellum</location>
    </subcellularLocation>
</comment>
<dbReference type="KEGG" id="ccal:108626470"/>
<organism evidence="11 12">
    <name type="scientific">Ceratina calcarata</name>
    <dbReference type="NCBI Taxonomy" id="156304"/>
    <lineage>
        <taxon>Eukaryota</taxon>
        <taxon>Metazoa</taxon>
        <taxon>Ecdysozoa</taxon>
        <taxon>Arthropoda</taxon>
        <taxon>Hexapoda</taxon>
        <taxon>Insecta</taxon>
        <taxon>Pterygota</taxon>
        <taxon>Neoptera</taxon>
        <taxon>Endopterygota</taxon>
        <taxon>Hymenoptera</taxon>
        <taxon>Apocrita</taxon>
        <taxon>Aculeata</taxon>
        <taxon>Apoidea</taxon>
        <taxon>Anthophila</taxon>
        <taxon>Apidae</taxon>
        <taxon>Ceratina</taxon>
        <taxon>Zadontomerus</taxon>
    </lineage>
</organism>
<dbReference type="AlphaFoldDB" id="A0AAJ7J1N6"/>
<keyword evidence="4" id="KW-0969">Cilium</keyword>
<evidence type="ECO:0000256" key="2">
    <source>
        <dbReference type="ARBA" id="ARBA00022846"/>
    </source>
</evidence>
<evidence type="ECO:0000256" key="8">
    <source>
        <dbReference type="SAM" id="Coils"/>
    </source>
</evidence>
<proteinExistence type="inferred from homology"/>
<dbReference type="PANTHER" id="PTHR15504">
    <property type="entry name" value="NASOPHARYNGEAL EPITHELIUM SPECIFIC PROTEIN 1"/>
    <property type="match status" value="1"/>
</dbReference>
<reference evidence="12" key="1">
    <citation type="submission" date="2025-08" db="UniProtKB">
        <authorList>
            <consortium name="RefSeq"/>
        </authorList>
    </citation>
    <scope>IDENTIFICATION</scope>
    <source>
        <tissue evidence="12">Whole body</tissue>
    </source>
</reference>
<dbReference type="InterPro" id="IPR043597">
    <property type="entry name" value="TPH_dom"/>
</dbReference>
<evidence type="ECO:0000256" key="4">
    <source>
        <dbReference type="ARBA" id="ARBA00023069"/>
    </source>
</evidence>
<feature type="region of interest" description="Disordered" evidence="9">
    <location>
        <begin position="46"/>
        <end position="68"/>
    </location>
</feature>
<feature type="coiled-coil region" evidence="8">
    <location>
        <begin position="283"/>
        <end position="413"/>
    </location>
</feature>
<dbReference type="InterPro" id="IPR033253">
    <property type="entry name" value="CFAP45"/>
</dbReference>
<evidence type="ECO:0000256" key="9">
    <source>
        <dbReference type="SAM" id="MobiDB-lite"/>
    </source>
</evidence>
<accession>A0AAJ7J1N6</accession>
<evidence type="ECO:0000256" key="1">
    <source>
        <dbReference type="ARBA" id="ARBA00004230"/>
    </source>
</evidence>
<evidence type="ECO:0000256" key="6">
    <source>
        <dbReference type="ARBA" id="ARBA00034116"/>
    </source>
</evidence>
<evidence type="ECO:0000313" key="12">
    <source>
        <dbReference type="RefSeq" id="XP_017882633.1"/>
    </source>
</evidence>
<gene>
    <name evidence="12" type="primary">LOC108626470</name>
</gene>
<keyword evidence="5" id="KW-0966">Cell projection</keyword>
<keyword evidence="11" id="KW-1185">Reference proteome</keyword>
<keyword evidence="2" id="KW-0282">Flagellum</keyword>
<evidence type="ECO:0000313" key="11">
    <source>
        <dbReference type="Proteomes" id="UP000694925"/>
    </source>
</evidence>
<keyword evidence="3 8" id="KW-0175">Coiled coil</keyword>
<evidence type="ECO:0000259" key="10">
    <source>
        <dbReference type="Pfam" id="PF13868"/>
    </source>
</evidence>
<feature type="domain" description="Trichohyalin-plectin-homology" evidence="10">
    <location>
        <begin position="167"/>
        <end position="464"/>
    </location>
</feature>
<evidence type="ECO:0000256" key="5">
    <source>
        <dbReference type="ARBA" id="ARBA00023273"/>
    </source>
</evidence>
<protein>
    <recommendedName>
        <fullName evidence="7">Cilia- and flagella-associated protein 45</fullName>
    </recommendedName>
</protein>
<dbReference type="Proteomes" id="UP000694925">
    <property type="component" value="Unplaced"/>
</dbReference>